<evidence type="ECO:0000313" key="1">
    <source>
        <dbReference type="EMBL" id="GAA3599657.1"/>
    </source>
</evidence>
<organism evidence="1 2">
    <name type="scientific">Kineosporia mesophila</name>
    <dbReference type="NCBI Taxonomy" id="566012"/>
    <lineage>
        <taxon>Bacteria</taxon>
        <taxon>Bacillati</taxon>
        <taxon>Actinomycetota</taxon>
        <taxon>Actinomycetes</taxon>
        <taxon>Kineosporiales</taxon>
        <taxon>Kineosporiaceae</taxon>
        <taxon>Kineosporia</taxon>
    </lineage>
</organism>
<protein>
    <submittedName>
        <fullName evidence="1">Uncharacterized protein</fullName>
    </submittedName>
</protein>
<gene>
    <name evidence="1" type="ORF">GCM10022223_13900</name>
</gene>
<keyword evidence="2" id="KW-1185">Reference proteome</keyword>
<reference evidence="2" key="1">
    <citation type="journal article" date="2019" name="Int. J. Syst. Evol. Microbiol.">
        <title>The Global Catalogue of Microorganisms (GCM) 10K type strain sequencing project: providing services to taxonomists for standard genome sequencing and annotation.</title>
        <authorList>
            <consortium name="The Broad Institute Genomics Platform"/>
            <consortium name="The Broad Institute Genome Sequencing Center for Infectious Disease"/>
            <person name="Wu L."/>
            <person name="Ma J."/>
        </authorList>
    </citation>
    <scope>NUCLEOTIDE SEQUENCE [LARGE SCALE GENOMIC DNA]</scope>
    <source>
        <strain evidence="2">JCM 16902</strain>
    </source>
</reference>
<dbReference type="Proteomes" id="UP001501074">
    <property type="component" value="Unassembled WGS sequence"/>
</dbReference>
<proteinExistence type="predicted"/>
<name>A0ABP6Z6S2_9ACTN</name>
<dbReference type="EMBL" id="BAAAZO010000002">
    <property type="protein sequence ID" value="GAA3599657.1"/>
    <property type="molecule type" value="Genomic_DNA"/>
</dbReference>
<dbReference type="RefSeq" id="WP_231489033.1">
    <property type="nucleotide sequence ID" value="NZ_BAAAZO010000002.1"/>
</dbReference>
<comment type="caution">
    <text evidence="1">The sequence shown here is derived from an EMBL/GenBank/DDBJ whole genome shotgun (WGS) entry which is preliminary data.</text>
</comment>
<accession>A0ABP6Z6S2</accession>
<sequence>MPATSPEALEPRDVRRRQGSGFAECAALHAKILKAVQLNSLNQMFETVF</sequence>
<evidence type="ECO:0000313" key="2">
    <source>
        <dbReference type="Proteomes" id="UP001501074"/>
    </source>
</evidence>